<name>A0A369CAS9_9GAMM</name>
<keyword evidence="8" id="KW-0574">Periplasm</keyword>
<evidence type="ECO:0000313" key="22">
    <source>
        <dbReference type="Proteomes" id="UP000252707"/>
    </source>
</evidence>
<dbReference type="GO" id="GO:0020037">
    <property type="term" value="F:heme binding"/>
    <property type="evidence" value="ECO:0007669"/>
    <property type="project" value="InterPro"/>
</dbReference>
<reference evidence="21 22" key="1">
    <citation type="submission" date="2018-07" db="EMBL/GenBank/DDBJ databases">
        <title>Genomic Encyclopedia of Type Strains, Phase IV (KMG-IV): sequencing the most valuable type-strain genomes for metagenomic binning, comparative biology and taxonomic classification.</title>
        <authorList>
            <person name="Goeker M."/>
        </authorList>
    </citation>
    <scope>NUCLEOTIDE SEQUENCE [LARGE SCALE GENOMIC DNA]</scope>
    <source>
        <strain evidence="21 22">DSM 26407</strain>
    </source>
</reference>
<keyword evidence="7 18" id="KW-0732">Signal</keyword>
<keyword evidence="11 17" id="KW-0408">Iron</keyword>
<gene>
    <name evidence="21" type="ORF">DFQ59_10537</name>
</gene>
<comment type="subcellular location">
    <subcellularLocation>
        <location evidence="1">Periplasm</location>
    </subcellularLocation>
</comment>
<keyword evidence="6 15" id="KW-0479">Metal-binding</keyword>
<dbReference type="SUPFAM" id="SSF46626">
    <property type="entry name" value="Cytochrome c"/>
    <property type="match status" value="2"/>
</dbReference>
<protein>
    <recommendedName>
        <fullName evidence="14">Methylamine utilization protein MauG</fullName>
    </recommendedName>
</protein>
<dbReference type="OrthoDB" id="9805202at2"/>
<evidence type="ECO:0000256" key="11">
    <source>
        <dbReference type="ARBA" id="ARBA00023004"/>
    </source>
</evidence>
<dbReference type="EMBL" id="QPJY01000005">
    <property type="protein sequence ID" value="RCX30205.1"/>
    <property type="molecule type" value="Genomic_DNA"/>
</dbReference>
<evidence type="ECO:0000256" key="8">
    <source>
        <dbReference type="ARBA" id="ARBA00022764"/>
    </source>
</evidence>
<feature type="disulfide bond" description="Redox-active" evidence="16">
    <location>
        <begin position="98"/>
        <end position="104"/>
    </location>
</feature>
<dbReference type="Proteomes" id="UP000252707">
    <property type="component" value="Unassembled WGS sequence"/>
</dbReference>
<dbReference type="SUPFAM" id="SSF52833">
    <property type="entry name" value="Thioredoxin-like"/>
    <property type="match status" value="1"/>
</dbReference>
<dbReference type="PANTHER" id="PTHR30600">
    <property type="entry name" value="CYTOCHROME C PEROXIDASE-RELATED"/>
    <property type="match status" value="1"/>
</dbReference>
<comment type="pathway">
    <text evidence="2">One-carbon metabolism; methylamine degradation.</text>
</comment>
<dbReference type="CDD" id="cd02968">
    <property type="entry name" value="SCO"/>
    <property type="match status" value="1"/>
</dbReference>
<keyword evidence="22" id="KW-1185">Reference proteome</keyword>
<feature type="domain" description="Cytochrome c" evidence="19">
    <location>
        <begin position="465"/>
        <end position="624"/>
    </location>
</feature>
<dbReference type="InterPro" id="IPR004852">
    <property type="entry name" value="Di-haem_cyt_c_peroxidsae"/>
</dbReference>
<comment type="function">
    <text evidence="13">Involved in methylamine metabolism. Essential for the maturation of the beta subunit of MADH, presumably via a step in the biosynthesis of tryptophan tryptophylquinone (TTQ), the cofactor of MADH.</text>
</comment>
<evidence type="ECO:0000256" key="12">
    <source>
        <dbReference type="ARBA" id="ARBA00023008"/>
    </source>
</evidence>
<evidence type="ECO:0000256" key="15">
    <source>
        <dbReference type="PIRSR" id="PIRSR603782-1"/>
    </source>
</evidence>
<keyword evidence="5 17" id="KW-0349">Heme</keyword>
<dbReference type="GO" id="GO:0004130">
    <property type="term" value="F:cytochrome-c peroxidase activity"/>
    <property type="evidence" value="ECO:0007669"/>
    <property type="project" value="TreeGrafter"/>
</dbReference>
<dbReference type="InterPro" id="IPR003782">
    <property type="entry name" value="SCO1/SenC"/>
</dbReference>
<feature type="domain" description="Thioredoxin" evidence="20">
    <location>
        <begin position="59"/>
        <end position="233"/>
    </location>
</feature>
<evidence type="ECO:0000259" key="19">
    <source>
        <dbReference type="PROSITE" id="PS51007"/>
    </source>
</evidence>
<comment type="similarity">
    <text evidence="3">Belongs to the SCO1/2 family.</text>
</comment>
<dbReference type="PROSITE" id="PS51352">
    <property type="entry name" value="THIOREDOXIN_2"/>
    <property type="match status" value="1"/>
</dbReference>
<feature type="binding site" evidence="15">
    <location>
        <position position="197"/>
    </location>
    <ligand>
        <name>Cu cation</name>
        <dbReference type="ChEBI" id="CHEBI:23378"/>
    </ligand>
</feature>
<dbReference type="RefSeq" id="WP_114279819.1">
    <property type="nucleotide sequence ID" value="NZ_QPJY01000005.1"/>
</dbReference>
<evidence type="ECO:0000256" key="6">
    <source>
        <dbReference type="ARBA" id="ARBA00022723"/>
    </source>
</evidence>
<comment type="caution">
    <text evidence="21">The sequence shown here is derived from an EMBL/GenBank/DDBJ whole genome shotgun (WGS) entry which is preliminary data.</text>
</comment>
<evidence type="ECO:0000256" key="9">
    <source>
        <dbReference type="ARBA" id="ARBA00022982"/>
    </source>
</evidence>
<dbReference type="PROSITE" id="PS51007">
    <property type="entry name" value="CYTC"/>
    <property type="match status" value="1"/>
</dbReference>
<accession>A0A369CAS9</accession>
<evidence type="ECO:0000256" key="1">
    <source>
        <dbReference type="ARBA" id="ARBA00004418"/>
    </source>
</evidence>
<evidence type="ECO:0000256" key="14">
    <source>
        <dbReference type="ARBA" id="ARBA00073576"/>
    </source>
</evidence>
<feature type="signal peptide" evidence="18">
    <location>
        <begin position="1"/>
        <end position="25"/>
    </location>
</feature>
<proteinExistence type="inferred from homology"/>
<keyword evidence="16" id="KW-1015">Disulfide bond</keyword>
<organism evidence="21 22">
    <name type="scientific">Thioalbus denitrificans</name>
    <dbReference type="NCBI Taxonomy" id="547122"/>
    <lineage>
        <taxon>Bacteria</taxon>
        <taxon>Pseudomonadati</taxon>
        <taxon>Pseudomonadota</taxon>
        <taxon>Gammaproteobacteria</taxon>
        <taxon>Chromatiales</taxon>
        <taxon>Ectothiorhodospiraceae</taxon>
        <taxon>Thioalbus</taxon>
    </lineage>
</organism>
<dbReference type="Gene3D" id="3.40.30.10">
    <property type="entry name" value="Glutaredoxin"/>
    <property type="match status" value="1"/>
</dbReference>
<dbReference type="InterPro" id="IPR036249">
    <property type="entry name" value="Thioredoxin-like_sf"/>
</dbReference>
<dbReference type="Gene3D" id="1.10.760.10">
    <property type="entry name" value="Cytochrome c-like domain"/>
    <property type="match status" value="2"/>
</dbReference>
<keyword evidence="9" id="KW-0249">Electron transport</keyword>
<dbReference type="InterPro" id="IPR009056">
    <property type="entry name" value="Cyt_c-like_dom"/>
</dbReference>
<evidence type="ECO:0000256" key="5">
    <source>
        <dbReference type="ARBA" id="ARBA00022617"/>
    </source>
</evidence>
<evidence type="ECO:0000313" key="21">
    <source>
        <dbReference type="EMBL" id="RCX30205.1"/>
    </source>
</evidence>
<dbReference type="Pfam" id="PF03150">
    <property type="entry name" value="CCP_MauG"/>
    <property type="match status" value="1"/>
</dbReference>
<dbReference type="GO" id="GO:0046872">
    <property type="term" value="F:metal ion binding"/>
    <property type="evidence" value="ECO:0007669"/>
    <property type="project" value="UniProtKB-KW"/>
</dbReference>
<feature type="binding site" evidence="15">
    <location>
        <position position="104"/>
    </location>
    <ligand>
        <name>Cu cation</name>
        <dbReference type="ChEBI" id="CHEBI:23378"/>
    </ligand>
</feature>
<keyword evidence="12 15" id="KW-0186">Copper</keyword>
<dbReference type="AlphaFoldDB" id="A0A369CAS9"/>
<evidence type="ECO:0000256" key="7">
    <source>
        <dbReference type="ARBA" id="ARBA00022729"/>
    </source>
</evidence>
<evidence type="ECO:0000256" key="3">
    <source>
        <dbReference type="ARBA" id="ARBA00010996"/>
    </source>
</evidence>
<dbReference type="InterPro" id="IPR051395">
    <property type="entry name" value="Cytochrome_c_Peroxidase/MauG"/>
</dbReference>
<keyword evidence="21" id="KW-0575">Peroxidase</keyword>
<evidence type="ECO:0000256" key="2">
    <source>
        <dbReference type="ARBA" id="ARBA00004856"/>
    </source>
</evidence>
<feature type="chain" id="PRO_5016892623" description="Methylamine utilization protein MauG" evidence="18">
    <location>
        <begin position="26"/>
        <end position="657"/>
    </location>
</feature>
<evidence type="ECO:0000256" key="18">
    <source>
        <dbReference type="SAM" id="SignalP"/>
    </source>
</evidence>
<dbReference type="InterPro" id="IPR036909">
    <property type="entry name" value="Cyt_c-like_dom_sf"/>
</dbReference>
<evidence type="ECO:0000256" key="17">
    <source>
        <dbReference type="PROSITE-ProRule" id="PRU00433"/>
    </source>
</evidence>
<evidence type="ECO:0000256" key="4">
    <source>
        <dbReference type="ARBA" id="ARBA00022448"/>
    </source>
</evidence>
<dbReference type="GO" id="GO:0042597">
    <property type="term" value="C:periplasmic space"/>
    <property type="evidence" value="ECO:0007669"/>
    <property type="project" value="UniProtKB-SubCell"/>
</dbReference>
<evidence type="ECO:0000256" key="10">
    <source>
        <dbReference type="ARBA" id="ARBA00023002"/>
    </source>
</evidence>
<evidence type="ECO:0000259" key="20">
    <source>
        <dbReference type="PROSITE" id="PS51352"/>
    </source>
</evidence>
<evidence type="ECO:0000256" key="13">
    <source>
        <dbReference type="ARBA" id="ARBA00058991"/>
    </source>
</evidence>
<dbReference type="InterPro" id="IPR013766">
    <property type="entry name" value="Thioredoxin_domain"/>
</dbReference>
<keyword evidence="4" id="KW-0813">Transport</keyword>
<dbReference type="GO" id="GO:0009055">
    <property type="term" value="F:electron transfer activity"/>
    <property type="evidence" value="ECO:0007669"/>
    <property type="project" value="InterPro"/>
</dbReference>
<feature type="binding site" evidence="15">
    <location>
        <position position="98"/>
    </location>
    <ligand>
        <name>Cu cation</name>
        <dbReference type="ChEBI" id="CHEBI:23378"/>
    </ligand>
</feature>
<dbReference type="FunFam" id="1.10.760.10:FF:000019">
    <property type="entry name" value="Di-heme cytochrome C peroxidase"/>
    <property type="match status" value="1"/>
</dbReference>
<dbReference type="Pfam" id="PF02630">
    <property type="entry name" value="SCO1-SenC"/>
    <property type="match status" value="1"/>
</dbReference>
<evidence type="ECO:0000256" key="16">
    <source>
        <dbReference type="PIRSR" id="PIRSR603782-2"/>
    </source>
</evidence>
<keyword evidence="10" id="KW-0560">Oxidoreductase</keyword>
<sequence length="657" mass="72576">MFPFLQRFAAGAALLALPLAGQAHADQRDTEPPAGGARIQAPFYTGVDYEPPAPGSYRLPPLGTAADGRVLASDGRPLRLYDLFDGRYVLLSFIYSHCSDVNGCPLATAVLHRMQKLMAEDPELADNLRLVSLSFDPEFDTPEVMDLYGAAFRDGPGDWRFLTTASQAELEPLLAAYNQSVIRDVDAEGRPTSSFSHILRVFLIDPERRIRNIYSVAFLYPKLISNDVKTLLLEARAEETHTAAAHPAGLPDRYRPGDFKEGYESGDYATRSLAVENRRGRAADLLALAERTPLGLPPLPVPENNPITREKLELGRKLFYDRRLSLNDTFSCAMCHIPEQGFTNHELSTAVGVEGRTVRRNSPTLYNVAYATRLFHDGREFSLEHQVWGPLLARNEMANPSMGWVLEKIRRMPDYAGRFEAAFPGRGLDAETLGEAFATYQRALVSGNSPFDRWRYGGEAEALDPAARRGFGLFTGKAGCAACHTVGGESALFTDNDMHNTGVGYRESMYRPPSRKPVLLAPGVTVEVDMAVVETVSERPPGDVGLYEVTQNPGDRWKYRTPSLRNVALTAPYMHNGSLGSLREVVEFYNRGGVDNELLSPLIRPLELSEGEVDDLVAFLKSLTGDNVELIIADAFAAPVGDITRDDPNWSHDNRLR</sequence>